<gene>
    <name evidence="6" type="ORF">EFREU_v1c05470</name>
</gene>
<dbReference type="InterPro" id="IPR019933">
    <property type="entry name" value="DivIVA_domain"/>
</dbReference>
<comment type="subcellular location">
    <subcellularLocation>
        <location evidence="1">Cytoplasm</location>
    </subcellularLocation>
</comment>
<evidence type="ECO:0000313" key="6">
    <source>
        <dbReference type="EMBL" id="ATZ16568.1"/>
    </source>
</evidence>
<evidence type="ECO:0000256" key="4">
    <source>
        <dbReference type="ARBA" id="ARBA00023054"/>
    </source>
</evidence>
<dbReference type="EMBL" id="CP024962">
    <property type="protein sequence ID" value="ATZ16568.1"/>
    <property type="molecule type" value="Genomic_DNA"/>
</dbReference>
<keyword evidence="7" id="KW-1185">Reference proteome</keyword>
<dbReference type="GO" id="GO:0005737">
    <property type="term" value="C:cytoplasm"/>
    <property type="evidence" value="ECO:0007669"/>
    <property type="project" value="UniProtKB-SubCell"/>
</dbReference>
<evidence type="ECO:0000313" key="7">
    <source>
        <dbReference type="Proteomes" id="UP000232222"/>
    </source>
</evidence>
<dbReference type="KEGG" id="efr:EFREU_v1c05470"/>
<keyword evidence="4" id="KW-0175">Coiled coil</keyword>
<dbReference type="GO" id="GO:0051301">
    <property type="term" value="P:cell division"/>
    <property type="evidence" value="ECO:0007669"/>
    <property type="project" value="UniProtKB-KW"/>
</dbReference>
<dbReference type="RefSeq" id="WP_100609605.1">
    <property type="nucleotide sequence ID" value="NZ_CP024962.1"/>
</dbReference>
<dbReference type="Gene3D" id="6.10.250.660">
    <property type="match status" value="1"/>
</dbReference>
<sequence>MKLKNKFNPEDLQQKNFTIEIKGYKVEEVNDFLDEIQADYLHFLAILADLQNELTLLQDENNKLLKNQINLKEQNDWLDQQRIQVAKNELSNSDVMARISQIEKNLNKVLTALEQKIQVN</sequence>
<dbReference type="InterPro" id="IPR007793">
    <property type="entry name" value="DivIVA_fam"/>
</dbReference>
<reference evidence="6 7" key="1">
    <citation type="submission" date="2017-11" db="EMBL/GenBank/DDBJ databases">
        <title>Genome sequence of Entomoplasma freundtii BARC 318 (ATCC 51999).</title>
        <authorList>
            <person name="Lo W.-S."/>
            <person name="Gasparich G.E."/>
            <person name="Kuo C.-H."/>
        </authorList>
    </citation>
    <scope>NUCLEOTIDE SEQUENCE [LARGE SCALE GENOMIC DNA]</scope>
    <source>
        <strain evidence="6 7">BARC 318</strain>
    </source>
</reference>
<dbReference type="NCBIfam" id="TIGR03544">
    <property type="entry name" value="DivI1A_domain"/>
    <property type="match status" value="1"/>
</dbReference>
<keyword evidence="3" id="KW-0132">Cell division</keyword>
<name>A0A2K8NTR3_9MOLU</name>
<evidence type="ECO:0000256" key="1">
    <source>
        <dbReference type="ARBA" id="ARBA00004496"/>
    </source>
</evidence>
<dbReference type="Pfam" id="PF05103">
    <property type="entry name" value="DivIVA"/>
    <property type="match status" value="1"/>
</dbReference>
<dbReference type="AlphaFoldDB" id="A0A2K8NTR3"/>
<proteinExistence type="predicted"/>
<keyword evidence="2" id="KW-0963">Cytoplasm</keyword>
<accession>A0A2K8NTR3</accession>
<dbReference type="Proteomes" id="UP000232222">
    <property type="component" value="Chromosome"/>
</dbReference>
<keyword evidence="5" id="KW-0131">Cell cycle</keyword>
<evidence type="ECO:0000256" key="5">
    <source>
        <dbReference type="ARBA" id="ARBA00023306"/>
    </source>
</evidence>
<evidence type="ECO:0000256" key="2">
    <source>
        <dbReference type="ARBA" id="ARBA00022490"/>
    </source>
</evidence>
<evidence type="ECO:0000256" key="3">
    <source>
        <dbReference type="ARBA" id="ARBA00022618"/>
    </source>
</evidence>
<protein>
    <submittedName>
        <fullName evidence="6">DivIVA domain-containing protein</fullName>
    </submittedName>
</protein>
<dbReference type="OrthoDB" id="389699at2"/>
<organism evidence="6 7">
    <name type="scientific">Entomoplasma freundtii</name>
    <dbReference type="NCBI Taxonomy" id="74700"/>
    <lineage>
        <taxon>Bacteria</taxon>
        <taxon>Bacillati</taxon>
        <taxon>Mycoplasmatota</taxon>
        <taxon>Mollicutes</taxon>
        <taxon>Entomoplasmatales</taxon>
        <taxon>Entomoplasmataceae</taxon>
        <taxon>Entomoplasma</taxon>
    </lineage>
</organism>